<keyword evidence="1" id="KW-0472">Membrane</keyword>
<accession>A0A6L9LCG2</accession>
<feature type="transmembrane region" description="Helical" evidence="1">
    <location>
        <begin position="130"/>
        <end position="149"/>
    </location>
</feature>
<gene>
    <name evidence="3" type="ORF">GK108_25390</name>
</gene>
<feature type="signal peptide" evidence="2">
    <location>
        <begin position="1"/>
        <end position="22"/>
    </location>
</feature>
<keyword evidence="4" id="KW-1185">Reference proteome</keyword>
<proteinExistence type="predicted"/>
<sequence length="184" mass="21534">MNFRVNYLLLICSFLGGAEVHAQFMNGVPNLLKTPMGHFVYDEGVWPEPRSFRLPVKDSEFYFYRGHIVGTNGTQHYIIDESQPEDSAYFTTSKTEWLQRIKIHQLKPTLWTKWHDTSEGYWGKTEVSEFYKHGFFYTLSIILLILFLWNDIGAGTSKLTLTLFWILVGIRLIILVWSDWISSI</sequence>
<evidence type="ECO:0000256" key="2">
    <source>
        <dbReference type="SAM" id="SignalP"/>
    </source>
</evidence>
<feature type="chain" id="PRO_5026976192" evidence="2">
    <location>
        <begin position="23"/>
        <end position="184"/>
    </location>
</feature>
<comment type="caution">
    <text evidence="3">The sequence shown here is derived from an EMBL/GenBank/DDBJ whole genome shotgun (WGS) entry which is preliminary data.</text>
</comment>
<evidence type="ECO:0000313" key="4">
    <source>
        <dbReference type="Proteomes" id="UP000474175"/>
    </source>
</evidence>
<protein>
    <submittedName>
        <fullName evidence="3">Uncharacterized protein</fullName>
    </submittedName>
</protein>
<dbReference type="RefSeq" id="WP_163954381.1">
    <property type="nucleotide sequence ID" value="NZ_JAAFZH010000016.1"/>
</dbReference>
<keyword evidence="2" id="KW-0732">Signal</keyword>
<organism evidence="3 4">
    <name type="scientific">Spirosoma terrae</name>
    <dbReference type="NCBI Taxonomy" id="1968276"/>
    <lineage>
        <taxon>Bacteria</taxon>
        <taxon>Pseudomonadati</taxon>
        <taxon>Bacteroidota</taxon>
        <taxon>Cytophagia</taxon>
        <taxon>Cytophagales</taxon>
        <taxon>Cytophagaceae</taxon>
        <taxon>Spirosoma</taxon>
    </lineage>
</organism>
<reference evidence="3 4" key="1">
    <citation type="submission" date="2020-02" db="EMBL/GenBank/DDBJ databases">
        <title>Draft genome sequence of two Spirosoma agri KCTC 52727 and Spirosoma terrae KCTC 52035.</title>
        <authorList>
            <person name="Rojas J."/>
            <person name="Ambika Manirajan B."/>
            <person name="Suarez C."/>
            <person name="Ratering S."/>
            <person name="Schnell S."/>
        </authorList>
    </citation>
    <scope>NUCLEOTIDE SEQUENCE [LARGE SCALE GENOMIC DNA]</scope>
    <source>
        <strain evidence="3 4">KCTC 52035</strain>
    </source>
</reference>
<keyword evidence="1" id="KW-0812">Transmembrane</keyword>
<name>A0A6L9LCG2_9BACT</name>
<evidence type="ECO:0000256" key="1">
    <source>
        <dbReference type="SAM" id="Phobius"/>
    </source>
</evidence>
<dbReference type="Proteomes" id="UP000474175">
    <property type="component" value="Unassembled WGS sequence"/>
</dbReference>
<evidence type="ECO:0000313" key="3">
    <source>
        <dbReference type="EMBL" id="NDU98244.1"/>
    </source>
</evidence>
<dbReference type="AlphaFoldDB" id="A0A6L9LCG2"/>
<keyword evidence="1" id="KW-1133">Transmembrane helix</keyword>
<feature type="transmembrane region" description="Helical" evidence="1">
    <location>
        <begin position="161"/>
        <end position="181"/>
    </location>
</feature>
<dbReference type="EMBL" id="JAAFZH010000016">
    <property type="protein sequence ID" value="NDU98244.1"/>
    <property type="molecule type" value="Genomic_DNA"/>
</dbReference>